<evidence type="ECO:0000313" key="2">
    <source>
        <dbReference type="Proteomes" id="UP001279734"/>
    </source>
</evidence>
<reference evidence="1" key="1">
    <citation type="submission" date="2023-05" db="EMBL/GenBank/DDBJ databases">
        <title>Nepenthes gracilis genome sequencing.</title>
        <authorList>
            <person name="Fukushima K."/>
        </authorList>
    </citation>
    <scope>NUCLEOTIDE SEQUENCE</scope>
    <source>
        <strain evidence="1">SING2019-196</strain>
    </source>
</reference>
<dbReference type="EMBL" id="BSYO01000010">
    <property type="protein sequence ID" value="GMH10471.1"/>
    <property type="molecule type" value="Genomic_DNA"/>
</dbReference>
<comment type="caution">
    <text evidence="1">The sequence shown here is derived from an EMBL/GenBank/DDBJ whole genome shotgun (WGS) entry which is preliminary data.</text>
</comment>
<dbReference type="Proteomes" id="UP001279734">
    <property type="component" value="Unassembled WGS sequence"/>
</dbReference>
<keyword evidence="2" id="KW-1185">Reference proteome</keyword>
<evidence type="ECO:0000313" key="1">
    <source>
        <dbReference type="EMBL" id="GMH10471.1"/>
    </source>
</evidence>
<organism evidence="1 2">
    <name type="scientific">Nepenthes gracilis</name>
    <name type="common">Slender pitcher plant</name>
    <dbReference type="NCBI Taxonomy" id="150966"/>
    <lineage>
        <taxon>Eukaryota</taxon>
        <taxon>Viridiplantae</taxon>
        <taxon>Streptophyta</taxon>
        <taxon>Embryophyta</taxon>
        <taxon>Tracheophyta</taxon>
        <taxon>Spermatophyta</taxon>
        <taxon>Magnoliopsida</taxon>
        <taxon>eudicotyledons</taxon>
        <taxon>Gunneridae</taxon>
        <taxon>Pentapetalae</taxon>
        <taxon>Caryophyllales</taxon>
        <taxon>Nepenthaceae</taxon>
        <taxon>Nepenthes</taxon>
    </lineage>
</organism>
<proteinExistence type="predicted"/>
<name>A0AAD3XN69_NEPGR</name>
<gene>
    <name evidence="1" type="ORF">Nepgr_012312</name>
</gene>
<accession>A0AAD3XN69</accession>
<sequence length="109" mass="12445">MPGHQLGHWTAEFDFPKKSLRIEYLFGEANFLAIKEVRSHLSDVNKLGYDRDRQLRGKEKYRNISNRGLGVVDSQMCFGEGGRVRGGARGMAIALTMLMEFRIWPTTVI</sequence>
<protein>
    <submittedName>
        <fullName evidence="1">Uncharacterized protein</fullName>
    </submittedName>
</protein>
<dbReference type="AlphaFoldDB" id="A0AAD3XN69"/>